<dbReference type="InterPro" id="IPR006837">
    <property type="entry name" value="Divergent_DAC"/>
</dbReference>
<dbReference type="AlphaFoldDB" id="A0A2M9A773"/>
<comment type="caution">
    <text evidence="1">The sequence shown here is derived from an EMBL/GenBank/DDBJ whole genome shotgun (WGS) entry which is preliminary data.</text>
</comment>
<dbReference type="OrthoDB" id="9807775at2"/>
<name>A0A2M9A773_9BACT</name>
<protein>
    <submittedName>
        <fullName evidence="1">Uncharacterized protein</fullName>
    </submittedName>
</protein>
<dbReference type="Proteomes" id="UP000231134">
    <property type="component" value="Unassembled WGS sequence"/>
</dbReference>
<dbReference type="RefSeq" id="WP_157797930.1">
    <property type="nucleotide sequence ID" value="NZ_PGEX01000001.1"/>
</dbReference>
<evidence type="ECO:0000313" key="2">
    <source>
        <dbReference type="Proteomes" id="UP000231134"/>
    </source>
</evidence>
<dbReference type="InterPro" id="IPR011330">
    <property type="entry name" value="Glyco_hydro/deAcase_b/a-brl"/>
</dbReference>
<dbReference type="Pfam" id="PF04748">
    <property type="entry name" value="Polysacc_deac_2"/>
    <property type="match status" value="1"/>
</dbReference>
<organism evidence="1 2">
    <name type="scientific">Hallerella succinigenes</name>
    <dbReference type="NCBI Taxonomy" id="1896222"/>
    <lineage>
        <taxon>Bacteria</taxon>
        <taxon>Pseudomonadati</taxon>
        <taxon>Fibrobacterota</taxon>
        <taxon>Fibrobacteria</taxon>
        <taxon>Fibrobacterales</taxon>
        <taxon>Fibrobacteraceae</taxon>
        <taxon>Hallerella</taxon>
    </lineage>
</organism>
<keyword evidence="2" id="KW-1185">Reference proteome</keyword>
<gene>
    <name evidence="1" type="ORF">BGX16_1548</name>
</gene>
<accession>A0A2M9A773</accession>
<proteinExistence type="predicted"/>
<dbReference type="PANTHER" id="PTHR30105">
    <property type="entry name" value="UNCHARACTERIZED YIBQ-RELATED"/>
    <property type="match status" value="1"/>
</dbReference>
<dbReference type="GO" id="GO:0005975">
    <property type="term" value="P:carbohydrate metabolic process"/>
    <property type="evidence" value="ECO:0007669"/>
    <property type="project" value="InterPro"/>
</dbReference>
<evidence type="ECO:0000313" key="1">
    <source>
        <dbReference type="EMBL" id="PJJ41570.1"/>
    </source>
</evidence>
<dbReference type="EMBL" id="PGEX01000001">
    <property type="protein sequence ID" value="PJJ41570.1"/>
    <property type="molecule type" value="Genomic_DNA"/>
</dbReference>
<dbReference type="PANTHER" id="PTHR30105:SF2">
    <property type="entry name" value="DIVERGENT POLYSACCHARIDE DEACETYLASE SUPERFAMILY"/>
    <property type="match status" value="1"/>
</dbReference>
<dbReference type="Gene3D" id="3.20.20.370">
    <property type="entry name" value="Glycoside hydrolase/deacetylase"/>
    <property type="match status" value="1"/>
</dbReference>
<reference evidence="1 2" key="1">
    <citation type="submission" date="2017-11" db="EMBL/GenBank/DDBJ databases">
        <title>Animal gut microbial communities from fecal samples from Wisconsin, USA.</title>
        <authorList>
            <person name="Neumann A."/>
        </authorList>
    </citation>
    <scope>NUCLEOTIDE SEQUENCE [LARGE SCALE GENOMIC DNA]</scope>
    <source>
        <strain evidence="1 2">UWS3</strain>
    </source>
</reference>
<sequence length="360" mass="40637">MKNKNLILVTICIAIVLLGVSFVLMNQEAFDNTLIATGLKKSKPMLADADPYMKKLLQEIPVQKVLPKKKKNPREIWKVGRGISYPNYLLKAQRHLEKHGGKVLSMEEVESRNGSVVDFDFVAPFGDTFYVQLQVADSFYNNTSRLAVAFYASKELSGYADELNGLNFPYSLLITPSEISSFKAGLTKLNQYESVVWLPMEDKKLRSKSFSKSMIFIHQSQSEIQDIVTDALEKVPHAQGIATRFGSRAVEQQALLHAIFNPLQERNLWFMDLTKNRYSRAEDVCEDIHLKCRTESPFDPSRMTHAVYVSRVLKTARRSGKAILILPISNASFKAIENLEADATAQGTEFVSLSNIFQTE</sequence>
<dbReference type="SUPFAM" id="SSF88713">
    <property type="entry name" value="Glycoside hydrolase/deacetylase"/>
    <property type="match status" value="1"/>
</dbReference>